<accession>A0A4S4LKN5</accession>
<evidence type="ECO:0000256" key="1">
    <source>
        <dbReference type="ARBA" id="ARBA00004141"/>
    </source>
</evidence>
<feature type="transmembrane region" description="Helical" evidence="6">
    <location>
        <begin position="302"/>
        <end position="320"/>
    </location>
</feature>
<keyword evidence="4 6" id="KW-0472">Membrane</keyword>
<feature type="transmembrane region" description="Helical" evidence="6">
    <location>
        <begin position="676"/>
        <end position="694"/>
    </location>
</feature>
<evidence type="ECO:0000256" key="6">
    <source>
        <dbReference type="SAM" id="Phobius"/>
    </source>
</evidence>
<evidence type="ECO:0000313" key="9">
    <source>
        <dbReference type="Proteomes" id="UP000310158"/>
    </source>
</evidence>
<dbReference type="Gene3D" id="1.20.1250.20">
    <property type="entry name" value="MFS general substrate transporter like domains"/>
    <property type="match status" value="2"/>
</dbReference>
<feature type="transmembrane region" description="Helical" evidence="6">
    <location>
        <begin position="545"/>
        <end position="564"/>
    </location>
</feature>
<keyword evidence="2 6" id="KW-0812">Transmembrane</keyword>
<evidence type="ECO:0000256" key="4">
    <source>
        <dbReference type="ARBA" id="ARBA00023136"/>
    </source>
</evidence>
<gene>
    <name evidence="8" type="ORF">EW146_g7533</name>
</gene>
<dbReference type="OrthoDB" id="2261376at2759"/>
<feature type="transmembrane region" description="Helical" evidence="6">
    <location>
        <begin position="456"/>
        <end position="477"/>
    </location>
</feature>
<keyword evidence="9" id="KW-1185">Reference proteome</keyword>
<evidence type="ECO:0000313" key="8">
    <source>
        <dbReference type="EMBL" id="THH12609.1"/>
    </source>
</evidence>
<feature type="compositionally biased region" description="Basic and acidic residues" evidence="5">
    <location>
        <begin position="735"/>
        <end position="746"/>
    </location>
</feature>
<dbReference type="AlphaFoldDB" id="A0A4S4LKN5"/>
<dbReference type="GO" id="GO:0005886">
    <property type="term" value="C:plasma membrane"/>
    <property type="evidence" value="ECO:0007669"/>
    <property type="project" value="TreeGrafter"/>
</dbReference>
<dbReference type="SUPFAM" id="SSF103473">
    <property type="entry name" value="MFS general substrate transporter"/>
    <property type="match status" value="1"/>
</dbReference>
<proteinExistence type="predicted"/>
<protein>
    <recommendedName>
        <fullName evidence="7">Major facilitator superfamily (MFS) profile domain-containing protein</fullName>
    </recommendedName>
</protein>
<dbReference type="GO" id="GO:0046943">
    <property type="term" value="F:carboxylic acid transmembrane transporter activity"/>
    <property type="evidence" value="ECO:0007669"/>
    <property type="project" value="TreeGrafter"/>
</dbReference>
<feature type="transmembrane region" description="Helical" evidence="6">
    <location>
        <begin position="571"/>
        <end position="593"/>
    </location>
</feature>
<comment type="subcellular location">
    <subcellularLocation>
        <location evidence="1">Membrane</location>
        <topology evidence="1">Multi-pass membrane protein</topology>
    </subcellularLocation>
</comment>
<comment type="caution">
    <text evidence="8">The sequence shown here is derived from an EMBL/GenBank/DDBJ whole genome shotgun (WGS) entry which is preliminary data.</text>
</comment>
<name>A0A4S4LKN5_9AGAM</name>
<dbReference type="InterPro" id="IPR020846">
    <property type="entry name" value="MFS_dom"/>
</dbReference>
<feature type="domain" description="Major facilitator superfamily (MFS) profile" evidence="7">
    <location>
        <begin position="215"/>
        <end position="698"/>
    </location>
</feature>
<dbReference type="Pfam" id="PF00083">
    <property type="entry name" value="Sugar_tr"/>
    <property type="match status" value="1"/>
</dbReference>
<dbReference type="Proteomes" id="UP000310158">
    <property type="component" value="Unassembled WGS sequence"/>
</dbReference>
<dbReference type="PANTHER" id="PTHR23508:SF10">
    <property type="entry name" value="CARBOXYLIC ACID TRANSPORTER PROTEIN HOMOLOG"/>
    <property type="match status" value="1"/>
</dbReference>
<dbReference type="EMBL" id="SGPL01000440">
    <property type="protein sequence ID" value="THH12609.1"/>
    <property type="molecule type" value="Genomic_DNA"/>
</dbReference>
<reference evidence="8 9" key="1">
    <citation type="submission" date="2019-02" db="EMBL/GenBank/DDBJ databases">
        <title>Genome sequencing of the rare red list fungi Bondarzewia mesenterica.</title>
        <authorList>
            <person name="Buettner E."/>
            <person name="Kellner H."/>
        </authorList>
    </citation>
    <scope>NUCLEOTIDE SEQUENCE [LARGE SCALE GENOMIC DNA]</scope>
    <source>
        <strain evidence="8 9">DSM 108281</strain>
    </source>
</reference>
<feature type="transmembrane region" description="Helical" evidence="6">
    <location>
        <begin position="408"/>
        <end position="429"/>
    </location>
</feature>
<dbReference type="InterPro" id="IPR005828">
    <property type="entry name" value="MFS_sugar_transport-like"/>
</dbReference>
<sequence>MPRRHGVSCVTFSLPEAISGGGRSTVLIVGARPMPPVAAAQRFSPSVLAPCLDGLLSCPGRATDTRARARKQIADYEHSGRGTRFGQALRGGSGRPAARTRATADIITFPIGSIAYMSTFPMGRLARTDGKEPASGVLLTGLSKLTGVRDNLGRPVYPDLGATGCGHRFVDLSPFACGASTSERRSYNLPSTGPVSRERLEHTMTVKARMSKVSLIFAAGTALFSDGYANGVIGSGAPHVSFPPQYHADSYLSVNTLLTRIYGKEAVSAHNYSKTLSSVAFAGTVVGMLVFGYVSDKVGRKFGMMLATGIVALFSGLSAASSGAHHSFGGMLAMLSACRFLLGIGVGAEYPCGSVAASEQSEEEGINKKAQHRWFALATNTMIDFGFVVSAFVPLVLYWIFGPNHLRAVWRLSLGLGVIPAVAVFIWRLNMEEPTRFRKDSMKNAKIPYLLIIRRYWKSLAAISATWFIYDFIVYPFSIYSSTVVSNITNGSDALSVVFGWNVVIKYPSKTSIVDRFQLSHLHDFPSIGTVGGAFIVDYLGPKNTMIAGLLCQAVIGFIMSGLYKQLTRHIGAFAVVYGIFLSFGEVGAQQFFLTTLPPTSRRWRCSRQDLKCFPGPGNCLGLLAAKTGPTAVRGQFYGIAAAVGKVGAFVGTWAFPPIINDFGGDTTTKGNTGPFWIASALAVFSALITLTAIKPLTQDGMLKEDQEFRAYLDAHGWDTSVMGSSSEEWSQDLPEEKETADAKIV</sequence>
<evidence type="ECO:0000259" key="7">
    <source>
        <dbReference type="PROSITE" id="PS50850"/>
    </source>
</evidence>
<evidence type="ECO:0000256" key="2">
    <source>
        <dbReference type="ARBA" id="ARBA00022692"/>
    </source>
</evidence>
<feature type="region of interest" description="Disordered" evidence="5">
    <location>
        <begin position="724"/>
        <end position="746"/>
    </location>
</feature>
<dbReference type="PANTHER" id="PTHR23508">
    <property type="entry name" value="CARBOXYLIC ACID TRANSPORTER PROTEIN HOMOLOG"/>
    <property type="match status" value="1"/>
</dbReference>
<organism evidence="8 9">
    <name type="scientific">Bondarzewia mesenterica</name>
    <dbReference type="NCBI Taxonomy" id="1095465"/>
    <lineage>
        <taxon>Eukaryota</taxon>
        <taxon>Fungi</taxon>
        <taxon>Dikarya</taxon>
        <taxon>Basidiomycota</taxon>
        <taxon>Agaricomycotina</taxon>
        <taxon>Agaricomycetes</taxon>
        <taxon>Russulales</taxon>
        <taxon>Bondarzewiaceae</taxon>
        <taxon>Bondarzewia</taxon>
    </lineage>
</organism>
<keyword evidence="3 6" id="KW-1133">Transmembrane helix</keyword>
<feature type="transmembrane region" description="Helical" evidence="6">
    <location>
        <begin position="332"/>
        <end position="353"/>
    </location>
</feature>
<feature type="transmembrane region" description="Helical" evidence="6">
    <location>
        <begin position="276"/>
        <end position="295"/>
    </location>
</feature>
<evidence type="ECO:0000256" key="5">
    <source>
        <dbReference type="SAM" id="MobiDB-lite"/>
    </source>
</evidence>
<evidence type="ECO:0000256" key="3">
    <source>
        <dbReference type="ARBA" id="ARBA00022989"/>
    </source>
</evidence>
<feature type="transmembrane region" description="Helical" evidence="6">
    <location>
        <begin position="374"/>
        <end position="402"/>
    </location>
</feature>
<dbReference type="InterPro" id="IPR036259">
    <property type="entry name" value="MFS_trans_sf"/>
</dbReference>
<dbReference type="PROSITE" id="PS50850">
    <property type="entry name" value="MFS"/>
    <property type="match status" value="1"/>
</dbReference>